<feature type="coiled-coil region" evidence="1">
    <location>
        <begin position="25"/>
        <end position="87"/>
    </location>
</feature>
<keyword evidence="1" id="KW-0175">Coiled coil</keyword>
<dbReference type="AlphaFoldDB" id="A0A9P0GHD9"/>
<sequence>MCDIAEKKNKRGNNGTYFGRNKGKLDNADERNIRIEGKLDYLKKELIEIKNENQGIKIENKQLRVDLKAQEERIIELEREIRKKKIVIFEKRLQDDVILSYITHLDPLHKDFTKRFDDLLNLQIPQWTINPYNITAMEETNMLMQEPVITISTDEELKQKFNQGYQKIWLQHNIETQYPVL</sequence>
<evidence type="ECO:0000313" key="2">
    <source>
        <dbReference type="EMBL" id="CAH1109252.1"/>
    </source>
</evidence>
<protein>
    <submittedName>
        <fullName evidence="2">Uncharacterized protein</fullName>
    </submittedName>
</protein>
<dbReference type="OrthoDB" id="6808418at2759"/>
<evidence type="ECO:0000256" key="1">
    <source>
        <dbReference type="SAM" id="Coils"/>
    </source>
</evidence>
<dbReference type="Proteomes" id="UP001153636">
    <property type="component" value="Chromosome 4"/>
</dbReference>
<name>A0A9P0GHD9_9CUCU</name>
<keyword evidence="3" id="KW-1185">Reference proteome</keyword>
<proteinExistence type="predicted"/>
<dbReference type="EMBL" id="OV651816">
    <property type="protein sequence ID" value="CAH1109252.1"/>
    <property type="molecule type" value="Genomic_DNA"/>
</dbReference>
<evidence type="ECO:0000313" key="3">
    <source>
        <dbReference type="Proteomes" id="UP001153636"/>
    </source>
</evidence>
<gene>
    <name evidence="2" type="ORF">PSYICH_LOCUS9973</name>
</gene>
<reference evidence="2" key="1">
    <citation type="submission" date="2022-01" db="EMBL/GenBank/DDBJ databases">
        <authorList>
            <person name="King R."/>
        </authorList>
    </citation>
    <scope>NUCLEOTIDE SEQUENCE</scope>
</reference>
<accession>A0A9P0GHD9</accession>
<organism evidence="2 3">
    <name type="scientific">Psylliodes chrysocephalus</name>
    <dbReference type="NCBI Taxonomy" id="3402493"/>
    <lineage>
        <taxon>Eukaryota</taxon>
        <taxon>Metazoa</taxon>
        <taxon>Ecdysozoa</taxon>
        <taxon>Arthropoda</taxon>
        <taxon>Hexapoda</taxon>
        <taxon>Insecta</taxon>
        <taxon>Pterygota</taxon>
        <taxon>Neoptera</taxon>
        <taxon>Endopterygota</taxon>
        <taxon>Coleoptera</taxon>
        <taxon>Polyphaga</taxon>
        <taxon>Cucujiformia</taxon>
        <taxon>Chrysomeloidea</taxon>
        <taxon>Chrysomelidae</taxon>
        <taxon>Galerucinae</taxon>
        <taxon>Alticini</taxon>
        <taxon>Psylliodes</taxon>
    </lineage>
</organism>